<dbReference type="Pfam" id="PF02311">
    <property type="entry name" value="AraC_binding"/>
    <property type="match status" value="1"/>
</dbReference>
<dbReference type="InterPro" id="IPR003313">
    <property type="entry name" value="AraC-bd"/>
</dbReference>
<dbReference type="SUPFAM" id="SSF46689">
    <property type="entry name" value="Homeodomain-like"/>
    <property type="match status" value="1"/>
</dbReference>
<dbReference type="InterPro" id="IPR037923">
    <property type="entry name" value="HTH-like"/>
</dbReference>
<dbReference type="Proteomes" id="UP001549098">
    <property type="component" value="Unassembled WGS sequence"/>
</dbReference>
<dbReference type="InterPro" id="IPR018060">
    <property type="entry name" value="HTH_AraC"/>
</dbReference>
<dbReference type="Pfam" id="PF12833">
    <property type="entry name" value="HTH_18"/>
    <property type="match status" value="1"/>
</dbReference>
<dbReference type="InterPro" id="IPR020449">
    <property type="entry name" value="Tscrpt_reg_AraC-type_HTH"/>
</dbReference>
<dbReference type="InterPro" id="IPR009057">
    <property type="entry name" value="Homeodomain-like_sf"/>
</dbReference>
<dbReference type="PANTHER" id="PTHR43280:SF2">
    <property type="entry name" value="HTH-TYPE TRANSCRIPTIONAL REGULATOR EXSA"/>
    <property type="match status" value="1"/>
</dbReference>
<name>A0ABV2F6Z3_9BACL</name>
<comment type="caution">
    <text evidence="5">The sequence shown here is derived from an EMBL/GenBank/DDBJ whole genome shotgun (WGS) entry which is preliminary data.</text>
</comment>
<evidence type="ECO:0000256" key="1">
    <source>
        <dbReference type="ARBA" id="ARBA00023015"/>
    </source>
</evidence>
<dbReference type="SMART" id="SM00342">
    <property type="entry name" value="HTH_ARAC"/>
    <property type="match status" value="1"/>
</dbReference>
<evidence type="ECO:0000256" key="2">
    <source>
        <dbReference type="ARBA" id="ARBA00023125"/>
    </source>
</evidence>
<organism evidence="5 6">
    <name type="scientific">Paenibacillus favisporus</name>
    <dbReference type="NCBI Taxonomy" id="221028"/>
    <lineage>
        <taxon>Bacteria</taxon>
        <taxon>Bacillati</taxon>
        <taxon>Bacillota</taxon>
        <taxon>Bacilli</taxon>
        <taxon>Bacillales</taxon>
        <taxon>Paenibacillaceae</taxon>
        <taxon>Paenibacillus</taxon>
    </lineage>
</organism>
<reference evidence="5 6" key="1">
    <citation type="submission" date="2024-06" db="EMBL/GenBank/DDBJ databases">
        <title>Genomic Encyclopedia of Type Strains, Phase IV (KMG-IV): sequencing the most valuable type-strain genomes for metagenomic binning, comparative biology and taxonomic classification.</title>
        <authorList>
            <person name="Goeker M."/>
        </authorList>
    </citation>
    <scope>NUCLEOTIDE SEQUENCE [LARGE SCALE GENOMIC DNA]</scope>
    <source>
        <strain evidence="5 6">DSM 17253</strain>
    </source>
</reference>
<dbReference type="SUPFAM" id="SSF51215">
    <property type="entry name" value="Regulatory protein AraC"/>
    <property type="match status" value="1"/>
</dbReference>
<accession>A0ABV2F6Z3</accession>
<keyword evidence="6" id="KW-1185">Reference proteome</keyword>
<dbReference type="EMBL" id="JBEPLV010000004">
    <property type="protein sequence ID" value="MET3547544.1"/>
    <property type="molecule type" value="Genomic_DNA"/>
</dbReference>
<evidence type="ECO:0000313" key="5">
    <source>
        <dbReference type="EMBL" id="MET3547544.1"/>
    </source>
</evidence>
<feature type="domain" description="HTH araC/xylS-type" evidence="4">
    <location>
        <begin position="187"/>
        <end position="285"/>
    </location>
</feature>
<dbReference type="RefSeq" id="WP_354499506.1">
    <property type="nucleotide sequence ID" value="NZ_JBEPLV010000004.1"/>
</dbReference>
<evidence type="ECO:0000256" key="3">
    <source>
        <dbReference type="ARBA" id="ARBA00023163"/>
    </source>
</evidence>
<protein>
    <submittedName>
        <fullName evidence="5">AraC-like DNA-binding protein</fullName>
    </submittedName>
</protein>
<dbReference type="PRINTS" id="PR00032">
    <property type="entry name" value="HTHARAC"/>
</dbReference>
<dbReference type="PROSITE" id="PS00041">
    <property type="entry name" value="HTH_ARAC_FAMILY_1"/>
    <property type="match status" value="1"/>
</dbReference>
<evidence type="ECO:0000313" key="6">
    <source>
        <dbReference type="Proteomes" id="UP001549098"/>
    </source>
</evidence>
<dbReference type="Gene3D" id="1.10.10.60">
    <property type="entry name" value="Homeodomain-like"/>
    <property type="match status" value="2"/>
</dbReference>
<keyword evidence="2" id="KW-0238">DNA-binding</keyword>
<dbReference type="PANTHER" id="PTHR43280">
    <property type="entry name" value="ARAC-FAMILY TRANSCRIPTIONAL REGULATOR"/>
    <property type="match status" value="1"/>
</dbReference>
<evidence type="ECO:0000259" key="4">
    <source>
        <dbReference type="PROSITE" id="PS01124"/>
    </source>
</evidence>
<dbReference type="PROSITE" id="PS01124">
    <property type="entry name" value="HTH_ARAC_FAMILY_2"/>
    <property type="match status" value="1"/>
</dbReference>
<gene>
    <name evidence="5" type="ORF">ABID47_004160</name>
</gene>
<keyword evidence="1" id="KW-0805">Transcription regulation</keyword>
<keyword evidence="3" id="KW-0804">Transcription</keyword>
<sequence length="297" mass="34611">MLVLELKVPPFPLLTAVGHTVWQAGVMHAERQFEAFDLIVCAKGTLYMEENGIAYDIREGTMLVLEPGKTHRGCRPTDRETEVYWIHFEYPADEQPVLTEKSHWHQPLLNRSDQDTQAQPGLVDIPKFAEIDLRTMVPILQDMLKVHGMLTPYGVYELHMLFGKFLIELQGSMRKGSPHARSFFLGEQVAAYLADNLEAPFDSAGMERDLHYHFDYLARCLKQYSGMSPLQYRHHLQMERAKRLLAHSELPLVKVAEQCGFRDNNYFTRLFKRQTSFTPGEYRKRYQVFRVDVHHRE</sequence>
<dbReference type="InterPro" id="IPR018062">
    <property type="entry name" value="HTH_AraC-typ_CS"/>
</dbReference>
<proteinExistence type="predicted"/>